<dbReference type="CDD" id="cd01167">
    <property type="entry name" value="bac_FRK"/>
    <property type="match status" value="1"/>
</dbReference>
<evidence type="ECO:0000256" key="2">
    <source>
        <dbReference type="SAM" id="Phobius"/>
    </source>
</evidence>
<evidence type="ECO:0000313" key="4">
    <source>
        <dbReference type="EMBL" id="WDF67338.1"/>
    </source>
</evidence>
<sequence length="775" mass="86285">MNQFVQKRKLPFVSKFAYGLGDVGCNFSWMFVSNFIMIFYTDVFQISMGAVAVLMLLSKAWGAITDPIVGGLSDKTQSKLGRYRPWLLYASPVAAVMLVLTFWAHPQWSETAKITYMAVTFCLLMLCYTSVNIPYGTMLGVMTQDIDERASLNTYRSVSAMTAIGIINIITIPLIGFFGGESSKDGYLWVAICYGAIFAICHLFCFSKTREVVEAPPKQELPLRVQLKAAARNKPYLLALIGQVLFGFVLYTRNADMLYYFTYVEGNAGLFAVYAIAIIVPSILGAGCFPLVFKWTQNKGRTAAIFAFGTGITMSMLFFFSPNSSAIAFYTFAILSQFLFSGFNTAIYAVIPDCVEYGEWRSGMRNDGFQYAFISLGNKIGLALGTALLAFALGASGYVANAVQNPVVIAVMKHSFSTIPGILWIIIGIAFLFYKLDKRTYNRIVEIIEHRKLQQEKSVDAFQVVALGELLIDFYQQELDGSTFRMKAGGAPHNVLAMLSNLGKRTVFIGKIGDDFLGDAIEKDFTRSGISRQALVKAAAFNTTLAFVKPKVYEKHEFVFYRKFSADIHLMPTDINLEVFFHAKVFHFGSMSLTHRESRNATKRAVGMAKYKRCFISFAPNYRPFAWNGKDPRKQMRYGCSVCDLLTVNEAELRLITGMENLAEGVKWLMQKYTISILILTSGIYGSKAFTRDSVVKQNAFAINSIDTAQAGDMFVAACLDYLLDNGFQPTEQQLQDMLQYASAAAALGTTNMAYTGVRPTRSQIADFLKIESKN</sequence>
<dbReference type="Pfam" id="PF00294">
    <property type="entry name" value="PfkB"/>
    <property type="match status" value="1"/>
</dbReference>
<dbReference type="InterPro" id="IPR036259">
    <property type="entry name" value="MFS_trans_sf"/>
</dbReference>
<reference evidence="4 5" key="1">
    <citation type="submission" date="2023-02" db="EMBL/GenBank/DDBJ databases">
        <title>Genome sequence of Sphingobacterium sp. KACC 22765.</title>
        <authorList>
            <person name="Kim S."/>
            <person name="Heo J."/>
            <person name="Kwon S.-W."/>
        </authorList>
    </citation>
    <scope>NUCLEOTIDE SEQUENCE [LARGE SCALE GENOMIC DNA]</scope>
    <source>
        <strain evidence="4 5">KACC 22765</strain>
    </source>
</reference>
<feature type="transmembrane region" description="Helical" evidence="2">
    <location>
        <begin position="46"/>
        <end position="65"/>
    </location>
</feature>
<organism evidence="4 5">
    <name type="scientific">Sphingobacterium oryzagri</name>
    <dbReference type="NCBI Taxonomy" id="3025669"/>
    <lineage>
        <taxon>Bacteria</taxon>
        <taxon>Pseudomonadati</taxon>
        <taxon>Bacteroidota</taxon>
        <taxon>Sphingobacteriia</taxon>
        <taxon>Sphingobacteriales</taxon>
        <taxon>Sphingobacteriaceae</taxon>
        <taxon>Sphingobacterium</taxon>
    </lineage>
</organism>
<dbReference type="CDD" id="cd17332">
    <property type="entry name" value="MFS_MelB_like"/>
    <property type="match status" value="1"/>
</dbReference>
<feature type="transmembrane region" description="Helical" evidence="2">
    <location>
        <begin position="186"/>
        <end position="206"/>
    </location>
</feature>
<dbReference type="PANTHER" id="PTHR11328:SF24">
    <property type="entry name" value="MAJOR FACILITATOR SUPERFAMILY (MFS) PROFILE DOMAIN-CONTAINING PROTEIN"/>
    <property type="match status" value="1"/>
</dbReference>
<feature type="transmembrane region" description="Helical" evidence="2">
    <location>
        <begin position="327"/>
        <end position="351"/>
    </location>
</feature>
<evidence type="ECO:0000256" key="1">
    <source>
        <dbReference type="ARBA" id="ARBA00009617"/>
    </source>
</evidence>
<feature type="transmembrane region" description="Helical" evidence="2">
    <location>
        <begin position="116"/>
        <end position="137"/>
    </location>
</feature>
<feature type="transmembrane region" description="Helical" evidence="2">
    <location>
        <begin position="415"/>
        <end position="434"/>
    </location>
</feature>
<keyword evidence="2" id="KW-1133">Transmembrane helix</keyword>
<accession>A0ABY7WCF6</accession>
<feature type="transmembrane region" description="Helical" evidence="2">
    <location>
        <begin position="86"/>
        <end position="104"/>
    </location>
</feature>
<evidence type="ECO:0000313" key="5">
    <source>
        <dbReference type="Proteomes" id="UP001221558"/>
    </source>
</evidence>
<gene>
    <name evidence="4" type="ORF">PQ465_13590</name>
</gene>
<evidence type="ECO:0000259" key="3">
    <source>
        <dbReference type="Pfam" id="PF00294"/>
    </source>
</evidence>
<protein>
    <submittedName>
        <fullName evidence="4">Glycoside-pentoside-hexuronide (GPH):cation symporter</fullName>
    </submittedName>
</protein>
<feature type="transmembrane region" description="Helical" evidence="2">
    <location>
        <begin position="158"/>
        <end position="180"/>
    </location>
</feature>
<dbReference type="InterPro" id="IPR011611">
    <property type="entry name" value="PfkB_dom"/>
</dbReference>
<keyword evidence="5" id="KW-1185">Reference proteome</keyword>
<feature type="transmembrane region" description="Helical" evidence="2">
    <location>
        <begin position="16"/>
        <end position="40"/>
    </location>
</feature>
<feature type="domain" description="Carbohydrate kinase PfkB" evidence="3">
    <location>
        <begin position="463"/>
        <end position="752"/>
    </location>
</feature>
<keyword evidence="2" id="KW-0472">Membrane</keyword>
<dbReference type="Pfam" id="PF13347">
    <property type="entry name" value="MFS_2"/>
    <property type="match status" value="1"/>
</dbReference>
<dbReference type="RefSeq" id="WP_274266068.1">
    <property type="nucleotide sequence ID" value="NZ_CP117880.1"/>
</dbReference>
<comment type="similarity">
    <text evidence="1">Belongs to the sodium:galactoside symporter (TC 2.A.2) family.</text>
</comment>
<proteinExistence type="inferred from homology"/>
<feature type="transmembrane region" description="Helical" evidence="2">
    <location>
        <begin position="271"/>
        <end position="292"/>
    </location>
</feature>
<feature type="transmembrane region" description="Helical" evidence="2">
    <location>
        <begin position="235"/>
        <end position="251"/>
    </location>
</feature>
<keyword evidence="2" id="KW-0812">Transmembrane</keyword>
<dbReference type="SUPFAM" id="SSF103473">
    <property type="entry name" value="MFS general substrate transporter"/>
    <property type="match status" value="1"/>
</dbReference>
<dbReference type="EMBL" id="CP117880">
    <property type="protein sequence ID" value="WDF67338.1"/>
    <property type="molecule type" value="Genomic_DNA"/>
</dbReference>
<feature type="transmembrane region" description="Helical" evidence="2">
    <location>
        <begin position="371"/>
        <end position="395"/>
    </location>
</feature>
<dbReference type="Proteomes" id="UP001221558">
    <property type="component" value="Chromosome"/>
</dbReference>
<dbReference type="InterPro" id="IPR029056">
    <property type="entry name" value="Ribokinase-like"/>
</dbReference>
<dbReference type="InterPro" id="IPR039672">
    <property type="entry name" value="MFS_2"/>
</dbReference>
<name>A0ABY7WCF6_9SPHI</name>
<dbReference type="PANTHER" id="PTHR11328">
    <property type="entry name" value="MAJOR FACILITATOR SUPERFAMILY DOMAIN-CONTAINING PROTEIN"/>
    <property type="match status" value="1"/>
</dbReference>
<dbReference type="NCBIfam" id="TIGR00792">
    <property type="entry name" value="gph"/>
    <property type="match status" value="1"/>
</dbReference>
<dbReference type="SUPFAM" id="SSF53613">
    <property type="entry name" value="Ribokinase-like"/>
    <property type="match status" value="1"/>
</dbReference>
<dbReference type="InterPro" id="IPR001927">
    <property type="entry name" value="Na/Gal_symport"/>
</dbReference>
<dbReference type="Gene3D" id="1.20.1250.20">
    <property type="entry name" value="MFS general substrate transporter like domains"/>
    <property type="match status" value="1"/>
</dbReference>
<feature type="transmembrane region" description="Helical" evidence="2">
    <location>
        <begin position="304"/>
        <end position="321"/>
    </location>
</feature>
<dbReference type="Gene3D" id="3.40.1190.20">
    <property type="match status" value="1"/>
</dbReference>